<evidence type="ECO:0000256" key="4">
    <source>
        <dbReference type="RuleBase" id="RU363097"/>
    </source>
</evidence>
<dbReference type="CDD" id="cd09071">
    <property type="entry name" value="FAR_C"/>
    <property type="match status" value="1"/>
</dbReference>
<dbReference type="InterPro" id="IPR033640">
    <property type="entry name" value="FAR_C"/>
</dbReference>
<dbReference type="InterPro" id="IPR026055">
    <property type="entry name" value="FAR"/>
</dbReference>
<dbReference type="Pfam" id="PF07993">
    <property type="entry name" value="NAD_binding_4"/>
    <property type="match status" value="1"/>
</dbReference>
<dbReference type="GO" id="GO:0102965">
    <property type="term" value="F:alcohol-forming long-chain fatty acyl-CoA reductase activity"/>
    <property type="evidence" value="ECO:0007669"/>
    <property type="project" value="UniProtKB-EC"/>
</dbReference>
<dbReference type="InterPro" id="IPR036291">
    <property type="entry name" value="NAD(P)-bd_dom_sf"/>
</dbReference>
<evidence type="ECO:0000259" key="5">
    <source>
        <dbReference type="Pfam" id="PF03015"/>
    </source>
</evidence>
<feature type="domain" description="Thioester reductase (TE)" evidence="6">
    <location>
        <begin position="18"/>
        <end position="175"/>
    </location>
</feature>
<organism evidence="7">
    <name type="scientific">Sesamum calycinum</name>
    <dbReference type="NCBI Taxonomy" id="2727403"/>
    <lineage>
        <taxon>Eukaryota</taxon>
        <taxon>Viridiplantae</taxon>
        <taxon>Streptophyta</taxon>
        <taxon>Embryophyta</taxon>
        <taxon>Tracheophyta</taxon>
        <taxon>Spermatophyta</taxon>
        <taxon>Magnoliopsida</taxon>
        <taxon>eudicotyledons</taxon>
        <taxon>Gunneridae</taxon>
        <taxon>Pentapetalae</taxon>
        <taxon>asterids</taxon>
        <taxon>lamiids</taxon>
        <taxon>Lamiales</taxon>
        <taxon>Pedaliaceae</taxon>
        <taxon>Sesamum</taxon>
    </lineage>
</organism>
<dbReference type="PANTHER" id="PTHR11011:SF99">
    <property type="entry name" value="FATTY ACYL-COA REDUCTASE 3"/>
    <property type="match status" value="1"/>
</dbReference>
<dbReference type="EC" id="1.2.1.84" evidence="4"/>
<reference evidence="7" key="1">
    <citation type="submission" date="2020-06" db="EMBL/GenBank/DDBJ databases">
        <authorList>
            <person name="Li T."/>
            <person name="Hu X."/>
            <person name="Zhang T."/>
            <person name="Song X."/>
            <person name="Zhang H."/>
            <person name="Dai N."/>
            <person name="Sheng W."/>
            <person name="Hou X."/>
            <person name="Wei L."/>
        </authorList>
    </citation>
    <scope>NUCLEOTIDE SEQUENCE</scope>
    <source>
        <strain evidence="7">KEN8</strain>
        <tissue evidence="7">Leaf</tissue>
    </source>
</reference>
<feature type="domain" description="Fatty acyl-CoA reductase C-terminal" evidence="5">
    <location>
        <begin position="307"/>
        <end position="400"/>
    </location>
</feature>
<evidence type="ECO:0000256" key="1">
    <source>
        <dbReference type="ARBA" id="ARBA00005928"/>
    </source>
</evidence>
<dbReference type="GO" id="GO:0035336">
    <property type="term" value="P:long-chain fatty-acyl-CoA metabolic process"/>
    <property type="evidence" value="ECO:0007669"/>
    <property type="project" value="TreeGrafter"/>
</dbReference>
<comment type="similarity">
    <text evidence="1 4">Belongs to the fatty acyl-CoA reductase family.</text>
</comment>
<protein>
    <recommendedName>
        <fullName evidence="4">Fatty acyl-CoA reductase</fullName>
        <ecNumber evidence="4">1.2.1.84</ecNumber>
    </recommendedName>
</protein>
<dbReference type="SUPFAM" id="SSF51735">
    <property type="entry name" value="NAD(P)-binding Rossmann-fold domains"/>
    <property type="match status" value="1"/>
</dbReference>
<keyword evidence="3 4" id="KW-0443">Lipid metabolism</keyword>
<accession>A0AAW2SE12</accession>
<name>A0AAW2SE12_9LAMI</name>
<dbReference type="Gene3D" id="3.40.50.720">
    <property type="entry name" value="NAD(P)-binding Rossmann-like Domain"/>
    <property type="match status" value="2"/>
</dbReference>
<dbReference type="InterPro" id="IPR013120">
    <property type="entry name" value="FAR_NAD-bd"/>
</dbReference>
<dbReference type="EMBL" id="JACGWM010000002">
    <property type="protein sequence ID" value="KAL0390638.1"/>
    <property type="molecule type" value="Genomic_DNA"/>
</dbReference>
<proteinExistence type="inferred from homology"/>
<dbReference type="Pfam" id="PF03015">
    <property type="entry name" value="Sterile"/>
    <property type="match status" value="1"/>
</dbReference>
<comment type="function">
    <text evidence="4">Catalyzes the reduction of fatty acyl-CoA to fatty alcohols.</text>
</comment>
<gene>
    <name evidence="7" type="ORF">Scaly_0420900</name>
</gene>
<reference evidence="7" key="2">
    <citation type="journal article" date="2024" name="Plant">
        <title>Genomic evolution and insights into agronomic trait innovations of Sesamum species.</title>
        <authorList>
            <person name="Miao H."/>
            <person name="Wang L."/>
            <person name="Qu L."/>
            <person name="Liu H."/>
            <person name="Sun Y."/>
            <person name="Le M."/>
            <person name="Wang Q."/>
            <person name="Wei S."/>
            <person name="Zheng Y."/>
            <person name="Lin W."/>
            <person name="Duan Y."/>
            <person name="Cao H."/>
            <person name="Xiong S."/>
            <person name="Wang X."/>
            <person name="Wei L."/>
            <person name="Li C."/>
            <person name="Ma Q."/>
            <person name="Ju M."/>
            <person name="Zhao R."/>
            <person name="Li G."/>
            <person name="Mu C."/>
            <person name="Tian Q."/>
            <person name="Mei H."/>
            <person name="Zhang T."/>
            <person name="Gao T."/>
            <person name="Zhang H."/>
        </authorList>
    </citation>
    <scope>NUCLEOTIDE SEQUENCE</scope>
    <source>
        <strain evidence="7">KEN8</strain>
    </source>
</reference>
<evidence type="ECO:0000256" key="2">
    <source>
        <dbReference type="ARBA" id="ARBA00022516"/>
    </source>
</evidence>
<dbReference type="GO" id="GO:0010345">
    <property type="term" value="P:suberin biosynthetic process"/>
    <property type="evidence" value="ECO:0007669"/>
    <property type="project" value="TreeGrafter"/>
</dbReference>
<comment type="catalytic activity">
    <reaction evidence="4">
        <text>a long-chain fatty acyl-CoA + 2 NADPH + 2 H(+) = a long-chain primary fatty alcohol + 2 NADP(+) + CoA</text>
        <dbReference type="Rhea" id="RHEA:52716"/>
        <dbReference type="ChEBI" id="CHEBI:15378"/>
        <dbReference type="ChEBI" id="CHEBI:57287"/>
        <dbReference type="ChEBI" id="CHEBI:57783"/>
        <dbReference type="ChEBI" id="CHEBI:58349"/>
        <dbReference type="ChEBI" id="CHEBI:77396"/>
        <dbReference type="ChEBI" id="CHEBI:83139"/>
        <dbReference type="EC" id="1.2.1.84"/>
    </reaction>
</comment>
<dbReference type="GO" id="GO:0080019">
    <property type="term" value="F:alcohol-forming very long-chain fatty acyl-CoA reductase activity"/>
    <property type="evidence" value="ECO:0007669"/>
    <property type="project" value="InterPro"/>
</dbReference>
<keyword evidence="4" id="KW-0560">Oxidoreductase</keyword>
<dbReference type="AlphaFoldDB" id="A0AAW2SE12"/>
<comment type="caution">
    <text evidence="7">The sequence shown here is derived from an EMBL/GenBank/DDBJ whole genome shotgun (WGS) entry which is preliminary data.</text>
</comment>
<evidence type="ECO:0000313" key="7">
    <source>
        <dbReference type="EMBL" id="KAL0390638.1"/>
    </source>
</evidence>
<keyword evidence="2 4" id="KW-0444">Lipid biosynthesis</keyword>
<keyword evidence="4" id="KW-0521">NADP</keyword>
<evidence type="ECO:0000259" key="6">
    <source>
        <dbReference type="Pfam" id="PF07993"/>
    </source>
</evidence>
<dbReference type="PANTHER" id="PTHR11011">
    <property type="entry name" value="MALE STERILITY PROTEIN 2-RELATED"/>
    <property type="match status" value="1"/>
</dbReference>
<sequence length="423" mass="48140">MEQLGSILQFLENRSILVTGATGFLAKIFVEKILRVQPNVRKLYLLLRAPDAKTAMLRFNTEVMGKDLFRVVKEKYGGNLNSLISEKVKVVAGDITCENLGVKDTVLLQEMWKEVDVVVNLAANTNFDERYDVSLAINTLGAKHVLNFSKKCDKLKVHVHVSTEKRLVDDTLKQLKAENCSEEFIKSAMKDLGIQRTIDSLAVGYGKGRITCFLGNPKTIIDAIPADMVVNAMIVAMVAHANQPNETIYHVGSSVSNPLELGSVQDYGQRYFTKHPWINKEGRPVIVGEVKMLNSMDSFKRYLAIHYLLPLKGLQIVNTACCQYFESLYVDLRRKIKFVMRLVELYGPYLFFKGYYDDMNSEILRRAAVESGVETDIFYFDPKVINWADYFMNIHLPGAKDNRVTFDPWNTERMSEYDVLLTL</sequence>
<evidence type="ECO:0000256" key="3">
    <source>
        <dbReference type="ARBA" id="ARBA00023098"/>
    </source>
</evidence>